<dbReference type="Proteomes" id="UP000636479">
    <property type="component" value="Unassembled WGS sequence"/>
</dbReference>
<keyword evidence="3 6" id="KW-0812">Transmembrane</keyword>
<feature type="chain" id="PRO_5034024661" evidence="7">
    <location>
        <begin position="17"/>
        <end position="274"/>
    </location>
</feature>
<evidence type="ECO:0000256" key="3">
    <source>
        <dbReference type="ARBA" id="ARBA00022692"/>
    </source>
</evidence>
<dbReference type="PANTHER" id="PTHR23504:SF15">
    <property type="entry name" value="MAJOR FACILITATOR SUPERFAMILY (MFS) PROFILE DOMAIN-CONTAINING PROTEIN"/>
    <property type="match status" value="1"/>
</dbReference>
<feature type="transmembrane region" description="Helical" evidence="6">
    <location>
        <begin position="243"/>
        <end position="264"/>
    </location>
</feature>
<keyword evidence="4 6" id="KW-1133">Transmembrane helix</keyword>
<dbReference type="GO" id="GO:0016020">
    <property type="term" value="C:membrane"/>
    <property type="evidence" value="ECO:0007669"/>
    <property type="project" value="UniProtKB-SubCell"/>
</dbReference>
<dbReference type="PANTHER" id="PTHR23504">
    <property type="entry name" value="MAJOR FACILITATOR SUPERFAMILY DOMAIN-CONTAINING PROTEIN 10"/>
    <property type="match status" value="1"/>
</dbReference>
<evidence type="ECO:0000256" key="4">
    <source>
        <dbReference type="ARBA" id="ARBA00022989"/>
    </source>
</evidence>
<evidence type="ECO:0000256" key="5">
    <source>
        <dbReference type="ARBA" id="ARBA00023136"/>
    </source>
</evidence>
<keyword evidence="9" id="KW-1185">Reference proteome</keyword>
<feature type="transmembrane region" description="Helical" evidence="6">
    <location>
        <begin position="175"/>
        <end position="199"/>
    </location>
</feature>
<dbReference type="EMBL" id="JACAZF010000011">
    <property type="protein sequence ID" value="KAF7292633.1"/>
    <property type="molecule type" value="Genomic_DNA"/>
</dbReference>
<gene>
    <name evidence="8" type="ORF">MIND_01161200</name>
</gene>
<name>A0A8H6S4J8_9AGAR</name>
<proteinExistence type="predicted"/>
<dbReference type="Gene3D" id="1.20.1250.20">
    <property type="entry name" value="MFS general substrate transporter like domains"/>
    <property type="match status" value="1"/>
</dbReference>
<keyword evidence="5 6" id="KW-0472">Membrane</keyword>
<protein>
    <submittedName>
        <fullName evidence="8">Major facilitator superfamily multidrug-resistance DHA1 sub-family</fullName>
    </submittedName>
</protein>
<evidence type="ECO:0000256" key="7">
    <source>
        <dbReference type="SAM" id="SignalP"/>
    </source>
</evidence>
<dbReference type="InterPro" id="IPR036259">
    <property type="entry name" value="MFS_trans_sf"/>
</dbReference>
<organism evidence="8 9">
    <name type="scientific">Mycena indigotica</name>
    <dbReference type="NCBI Taxonomy" id="2126181"/>
    <lineage>
        <taxon>Eukaryota</taxon>
        <taxon>Fungi</taxon>
        <taxon>Dikarya</taxon>
        <taxon>Basidiomycota</taxon>
        <taxon>Agaricomycotina</taxon>
        <taxon>Agaricomycetes</taxon>
        <taxon>Agaricomycetidae</taxon>
        <taxon>Agaricales</taxon>
        <taxon>Marasmiineae</taxon>
        <taxon>Mycenaceae</taxon>
        <taxon>Mycena</taxon>
    </lineage>
</organism>
<dbReference type="AlphaFoldDB" id="A0A8H6S4J8"/>
<feature type="transmembrane region" description="Helical" evidence="6">
    <location>
        <begin position="142"/>
        <end position="163"/>
    </location>
</feature>
<evidence type="ECO:0000313" key="8">
    <source>
        <dbReference type="EMBL" id="KAF7292633.1"/>
    </source>
</evidence>
<comment type="subcellular location">
    <subcellularLocation>
        <location evidence="1">Membrane</location>
        <topology evidence="1">Multi-pass membrane protein</topology>
    </subcellularLocation>
</comment>
<comment type="caution">
    <text evidence="8">The sequence shown here is derived from an EMBL/GenBank/DDBJ whole genome shotgun (WGS) entry which is preliminary data.</text>
</comment>
<dbReference type="SUPFAM" id="SSF103473">
    <property type="entry name" value="MFS general substrate transporter"/>
    <property type="match status" value="1"/>
</dbReference>
<evidence type="ECO:0000313" key="9">
    <source>
        <dbReference type="Proteomes" id="UP000636479"/>
    </source>
</evidence>
<keyword evidence="7" id="KW-0732">Signal</keyword>
<reference evidence="8" key="1">
    <citation type="submission" date="2020-05" db="EMBL/GenBank/DDBJ databases">
        <title>Mycena genomes resolve the evolution of fungal bioluminescence.</title>
        <authorList>
            <person name="Tsai I.J."/>
        </authorList>
    </citation>
    <scope>NUCLEOTIDE SEQUENCE</scope>
    <source>
        <strain evidence="8">171206Taipei</strain>
    </source>
</reference>
<dbReference type="GeneID" id="59350651"/>
<evidence type="ECO:0000256" key="2">
    <source>
        <dbReference type="ARBA" id="ARBA00022448"/>
    </source>
</evidence>
<evidence type="ECO:0000256" key="6">
    <source>
        <dbReference type="SAM" id="Phobius"/>
    </source>
</evidence>
<accession>A0A8H6S4J8</accession>
<sequence>MAGSLALLASIVGLLGLKETLPSAVRRNTSKTHAADQGTETEPLLSESTSVGAIESAEIPPLHALFVRPVLISLTTHGFLCFCQMSYEVLVPLVYATPIANGGLGLSPLYIGRIYGAVGLVNTFTQIFLSARLIRYFGPRTIYITAFCVLTLSFLAYPLLNYFARAAGHVDGRVIAVMVFQMSSAFVVFPTFACTQMFIVDSAPMPNSLGGVNGLAQMVASTCRSVAPTISASLFSLSVRHGLLGGNLVFFILAGMALCAVRAAQMLPSRLKTG</sequence>
<feature type="signal peptide" evidence="7">
    <location>
        <begin position="1"/>
        <end position="16"/>
    </location>
</feature>
<dbReference type="OrthoDB" id="419616at2759"/>
<dbReference type="RefSeq" id="XP_037215061.1">
    <property type="nucleotide sequence ID" value="XM_037368135.1"/>
</dbReference>
<evidence type="ECO:0000256" key="1">
    <source>
        <dbReference type="ARBA" id="ARBA00004141"/>
    </source>
</evidence>
<keyword evidence="2" id="KW-0813">Transport</keyword>